<dbReference type="GO" id="GO:0016491">
    <property type="term" value="F:oxidoreductase activity"/>
    <property type="evidence" value="ECO:0007669"/>
    <property type="project" value="UniProtKB-KW"/>
</dbReference>
<dbReference type="EMBL" id="CM027685">
    <property type="protein sequence ID" value="KAG0526763.1"/>
    <property type="molecule type" value="Genomic_DNA"/>
</dbReference>
<dbReference type="SUPFAM" id="SSF51735">
    <property type="entry name" value="NAD(P)-binding Rossmann-fold domains"/>
    <property type="match status" value="1"/>
</dbReference>
<dbReference type="FunFam" id="3.40.50.720:FF:000396">
    <property type="entry name" value="(+)-neomenthol dehydrogenase"/>
    <property type="match status" value="1"/>
</dbReference>
<dbReference type="PANTHER" id="PTHR43490">
    <property type="entry name" value="(+)-NEOMENTHOL DEHYDROGENASE"/>
    <property type="match status" value="1"/>
</dbReference>
<evidence type="ECO:0008006" key="7">
    <source>
        <dbReference type="Google" id="ProtNLM"/>
    </source>
</evidence>
<dbReference type="InterPro" id="IPR036291">
    <property type="entry name" value="NAD(P)-bd_dom_sf"/>
</dbReference>
<proteinExistence type="inferred from homology"/>
<dbReference type="Pfam" id="PF00106">
    <property type="entry name" value="adh_short"/>
    <property type="match status" value="1"/>
</dbReference>
<protein>
    <recommendedName>
        <fullName evidence="7">(+)-neomenthol dehydrogenase</fullName>
    </recommendedName>
</protein>
<evidence type="ECO:0000313" key="5">
    <source>
        <dbReference type="EMBL" id="KAG0526763.1"/>
    </source>
</evidence>
<sequence length="311" mass="34056">MEDAISCPRNTSRIAVVTGANRGIGLEVCRQLAGHGVTVVLTAMDEGMGVEAVEKLKGLALSDVLFHQLDITDLSSIARLANFLNTQFGKLDILVNNAAVGGVVFSQDSVDDLEPREEKFSLMDREQRLEWLWRNCRETYDAAKEGLQTNYYGTKHVIEALLPLLKASDDGRIVNVSSDFGLLRHFTNEDLKQELDDVGKLTEARLDELLDLFLRDFKAGRAEARGWPVAFTAYKVGKAAVNAYSRILAAKHPALRVNCVHPGYVKSDITLHSGLLAPEEGARNVVKVALLPDGGVTGAFFEEGKELASFV</sequence>
<evidence type="ECO:0000256" key="4">
    <source>
        <dbReference type="RuleBase" id="RU000363"/>
    </source>
</evidence>
<name>A0A921QQY6_SORBI</name>
<reference evidence="5" key="2">
    <citation type="submission" date="2020-10" db="EMBL/GenBank/DDBJ databases">
        <authorList>
            <person name="Cooper E.A."/>
            <person name="Brenton Z.W."/>
            <person name="Flinn B.S."/>
            <person name="Jenkins J."/>
            <person name="Shu S."/>
            <person name="Flowers D."/>
            <person name="Luo F."/>
            <person name="Wang Y."/>
            <person name="Xia P."/>
            <person name="Barry K."/>
            <person name="Daum C."/>
            <person name="Lipzen A."/>
            <person name="Yoshinaga Y."/>
            <person name="Schmutz J."/>
            <person name="Saski C."/>
            <person name="Vermerris W."/>
            <person name="Kresovich S."/>
        </authorList>
    </citation>
    <scope>NUCLEOTIDE SEQUENCE</scope>
</reference>
<gene>
    <name evidence="5" type="ORF">BDA96_06G174100</name>
</gene>
<dbReference type="PANTHER" id="PTHR43490:SF80">
    <property type="entry name" value="(+)-NEOMENTHOL DEHYDROGENASE"/>
    <property type="match status" value="1"/>
</dbReference>
<dbReference type="PRINTS" id="PR00080">
    <property type="entry name" value="SDRFAMILY"/>
</dbReference>
<dbReference type="Gene3D" id="3.40.50.720">
    <property type="entry name" value="NAD(P)-binding Rossmann-like Domain"/>
    <property type="match status" value="1"/>
</dbReference>
<keyword evidence="3" id="KW-0560">Oxidoreductase</keyword>
<dbReference type="Proteomes" id="UP000807115">
    <property type="component" value="Chromosome 6"/>
</dbReference>
<evidence type="ECO:0000256" key="1">
    <source>
        <dbReference type="ARBA" id="ARBA00006484"/>
    </source>
</evidence>
<comment type="caution">
    <text evidence="5">The sequence shown here is derived from an EMBL/GenBank/DDBJ whole genome shotgun (WGS) entry which is preliminary data.</text>
</comment>
<dbReference type="AlphaFoldDB" id="A0A921QQY6"/>
<evidence type="ECO:0000313" key="6">
    <source>
        <dbReference type="Proteomes" id="UP000807115"/>
    </source>
</evidence>
<organism evidence="5 6">
    <name type="scientific">Sorghum bicolor</name>
    <name type="common">Sorghum</name>
    <name type="synonym">Sorghum vulgare</name>
    <dbReference type="NCBI Taxonomy" id="4558"/>
    <lineage>
        <taxon>Eukaryota</taxon>
        <taxon>Viridiplantae</taxon>
        <taxon>Streptophyta</taxon>
        <taxon>Embryophyta</taxon>
        <taxon>Tracheophyta</taxon>
        <taxon>Spermatophyta</taxon>
        <taxon>Magnoliopsida</taxon>
        <taxon>Liliopsida</taxon>
        <taxon>Poales</taxon>
        <taxon>Poaceae</taxon>
        <taxon>PACMAD clade</taxon>
        <taxon>Panicoideae</taxon>
        <taxon>Andropogonodae</taxon>
        <taxon>Andropogoneae</taxon>
        <taxon>Sorghinae</taxon>
        <taxon>Sorghum</taxon>
    </lineage>
</organism>
<comment type="similarity">
    <text evidence="1 4">Belongs to the short-chain dehydrogenases/reductases (SDR) family.</text>
</comment>
<evidence type="ECO:0000256" key="3">
    <source>
        <dbReference type="ARBA" id="ARBA00023002"/>
    </source>
</evidence>
<evidence type="ECO:0000256" key="2">
    <source>
        <dbReference type="ARBA" id="ARBA00022857"/>
    </source>
</evidence>
<accession>A0A921QQY6</accession>
<dbReference type="PRINTS" id="PR00081">
    <property type="entry name" value="GDHRDH"/>
</dbReference>
<reference evidence="5" key="1">
    <citation type="journal article" date="2019" name="BMC Genomics">
        <title>A new reference genome for Sorghum bicolor reveals high levels of sequence similarity between sweet and grain genotypes: implications for the genetics of sugar metabolism.</title>
        <authorList>
            <person name="Cooper E.A."/>
            <person name="Brenton Z.W."/>
            <person name="Flinn B.S."/>
            <person name="Jenkins J."/>
            <person name="Shu S."/>
            <person name="Flowers D."/>
            <person name="Luo F."/>
            <person name="Wang Y."/>
            <person name="Xia P."/>
            <person name="Barry K."/>
            <person name="Daum C."/>
            <person name="Lipzen A."/>
            <person name="Yoshinaga Y."/>
            <person name="Schmutz J."/>
            <person name="Saski C."/>
            <person name="Vermerris W."/>
            <person name="Kresovich S."/>
        </authorList>
    </citation>
    <scope>NUCLEOTIDE SEQUENCE</scope>
</reference>
<dbReference type="InterPro" id="IPR002347">
    <property type="entry name" value="SDR_fam"/>
</dbReference>
<keyword evidence="2" id="KW-0521">NADP</keyword>